<keyword evidence="9" id="KW-1185">Reference proteome</keyword>
<feature type="domain" description="RecR protein" evidence="7">
    <location>
        <begin position="55"/>
        <end position="76"/>
    </location>
</feature>
<evidence type="ECO:0000256" key="2">
    <source>
        <dbReference type="ARBA" id="ARBA00022763"/>
    </source>
</evidence>
<keyword evidence="1" id="KW-0479">Metal-binding</keyword>
<proteinExistence type="predicted"/>
<evidence type="ECO:0000256" key="6">
    <source>
        <dbReference type="ARBA" id="ARBA00023204"/>
    </source>
</evidence>
<dbReference type="GO" id="GO:0003677">
    <property type="term" value="F:DNA binding"/>
    <property type="evidence" value="ECO:0007669"/>
    <property type="project" value="InterPro"/>
</dbReference>
<evidence type="ECO:0000256" key="5">
    <source>
        <dbReference type="ARBA" id="ARBA00023172"/>
    </source>
</evidence>
<keyword evidence="5" id="KW-0233">DNA recombination</keyword>
<dbReference type="Pfam" id="PF21175">
    <property type="entry name" value="RecR_C"/>
    <property type="match status" value="1"/>
</dbReference>
<gene>
    <name evidence="8" type="primary">recR</name>
    <name evidence="8" type="ORF">DMC14_001270</name>
</gene>
<dbReference type="InterPro" id="IPR006171">
    <property type="entry name" value="TOPRIM_dom"/>
</dbReference>
<evidence type="ECO:0000313" key="8">
    <source>
        <dbReference type="EMBL" id="AZZ65419.1"/>
    </source>
</evidence>
<evidence type="ECO:0000256" key="1">
    <source>
        <dbReference type="ARBA" id="ARBA00022723"/>
    </source>
</evidence>
<evidence type="ECO:0000256" key="3">
    <source>
        <dbReference type="ARBA" id="ARBA00022771"/>
    </source>
</evidence>
<protein>
    <submittedName>
        <fullName evidence="8">Recombination protein RecR</fullName>
    </submittedName>
</protein>
<dbReference type="Pfam" id="PF13662">
    <property type="entry name" value="Toprim_4"/>
    <property type="match status" value="1"/>
</dbReference>
<dbReference type="PANTHER" id="PTHR30446">
    <property type="entry name" value="RECOMBINATION PROTEIN RECR"/>
    <property type="match status" value="1"/>
</dbReference>
<dbReference type="InterPro" id="IPR015967">
    <property type="entry name" value="Rcmb_RecR_Znf"/>
</dbReference>
<accession>A0A3T0TTX2</accession>
<name>A0A3T0TTX2_9BACT</name>
<dbReference type="EMBL" id="CP033058">
    <property type="protein sequence ID" value="AZZ65419.1"/>
    <property type="molecule type" value="Genomic_DNA"/>
</dbReference>
<sequence>MDKKIQEIIILLKKIPGISSKQANKIINFFLENDIEFSKKLFEEIISLQKETTKCKQCLAYSNKEICDICLDKTRQKKLYVVSNNQDISKFESLDIPKGKYFVFSDIINLKQPNLDIDKKISKLFSLCGKFDEIILALNSDFNGQVTMRYIEKKLRDEVKYNNVYQLSIGIPFGMSIEVVDPITLKQSIINKKKIN</sequence>
<reference evidence="8" key="1">
    <citation type="submission" date="2019-03" db="EMBL/GenBank/DDBJ databases">
        <title>Draft Sequence and Annotation of the Mycoplasma phocicerebrale Strain 1049T Genome.</title>
        <authorList>
            <person name="Frasca S.Jr."/>
            <person name="Kutish G.F."/>
            <person name="Castellanos Gell J."/>
            <person name="Michaels D.L."/>
            <person name="Brown D.R."/>
        </authorList>
    </citation>
    <scope>NUCLEOTIDE SEQUENCE</scope>
    <source>
        <strain evidence="8">1049</strain>
    </source>
</reference>
<organism evidence="8 9">
    <name type="scientific">Metamycoplasma phocicerebrale</name>
    <dbReference type="NCBI Taxonomy" id="142649"/>
    <lineage>
        <taxon>Bacteria</taxon>
        <taxon>Bacillati</taxon>
        <taxon>Mycoplasmatota</taxon>
        <taxon>Mycoplasmoidales</taxon>
        <taxon>Metamycoplasmataceae</taxon>
        <taxon>Metamycoplasma</taxon>
    </lineage>
</organism>
<dbReference type="RefSeq" id="WP_116171751.1">
    <property type="nucleotide sequence ID" value="NZ_CP033058.2"/>
</dbReference>
<dbReference type="AlphaFoldDB" id="A0A3T0TTX2"/>
<evidence type="ECO:0000256" key="4">
    <source>
        <dbReference type="ARBA" id="ARBA00022833"/>
    </source>
</evidence>
<dbReference type="PROSITE" id="PS01300">
    <property type="entry name" value="RECR"/>
    <property type="match status" value="1"/>
</dbReference>
<keyword evidence="4" id="KW-0862">Zinc</keyword>
<dbReference type="GO" id="GO:0008270">
    <property type="term" value="F:zinc ion binding"/>
    <property type="evidence" value="ECO:0007669"/>
    <property type="project" value="UniProtKB-KW"/>
</dbReference>
<dbReference type="SUPFAM" id="SSF111304">
    <property type="entry name" value="Recombination protein RecR"/>
    <property type="match status" value="1"/>
</dbReference>
<dbReference type="Proteomes" id="UP000256585">
    <property type="component" value="Chromosome"/>
</dbReference>
<dbReference type="Gene3D" id="1.10.8.420">
    <property type="entry name" value="RecR Domain 1"/>
    <property type="match status" value="1"/>
</dbReference>
<dbReference type="InterPro" id="IPR023627">
    <property type="entry name" value="Rcmb_RecR"/>
</dbReference>
<dbReference type="GO" id="GO:0006281">
    <property type="term" value="P:DNA repair"/>
    <property type="evidence" value="ECO:0007669"/>
    <property type="project" value="UniProtKB-KW"/>
</dbReference>
<keyword evidence="2" id="KW-0227">DNA damage</keyword>
<dbReference type="OrthoDB" id="9802672at2"/>
<evidence type="ECO:0000313" key="9">
    <source>
        <dbReference type="Proteomes" id="UP000256585"/>
    </source>
</evidence>
<dbReference type="GO" id="GO:0006310">
    <property type="term" value="P:DNA recombination"/>
    <property type="evidence" value="ECO:0007669"/>
    <property type="project" value="UniProtKB-KW"/>
</dbReference>
<dbReference type="KEGG" id="mphc:DMC14_001270"/>
<evidence type="ECO:0000259" key="7">
    <source>
        <dbReference type="PROSITE" id="PS01300"/>
    </source>
</evidence>
<dbReference type="PANTHER" id="PTHR30446:SF0">
    <property type="entry name" value="RECOMBINATION PROTEIN RECR"/>
    <property type="match status" value="1"/>
</dbReference>
<dbReference type="Gene3D" id="3.40.1360.10">
    <property type="match status" value="1"/>
</dbReference>
<keyword evidence="6" id="KW-0234">DNA repair</keyword>
<dbReference type="InterPro" id="IPR000093">
    <property type="entry name" value="DNA_Rcmb_RecR"/>
</dbReference>
<keyword evidence="3" id="KW-0863">Zinc-finger</keyword>